<dbReference type="EMBL" id="SOEO01000002">
    <property type="protein sequence ID" value="TDX83953.1"/>
    <property type="molecule type" value="Genomic_DNA"/>
</dbReference>
<proteinExistence type="predicted"/>
<dbReference type="RefSeq" id="WP_166668198.1">
    <property type="nucleotide sequence ID" value="NZ_SOEO01000002.1"/>
</dbReference>
<evidence type="ECO:0000313" key="1">
    <source>
        <dbReference type="EMBL" id="TDX83953.1"/>
    </source>
</evidence>
<dbReference type="Proteomes" id="UP000295313">
    <property type="component" value="Unassembled WGS sequence"/>
</dbReference>
<organism evidence="1 2">
    <name type="scientific">Epilithonimonas xixisoli</name>
    <dbReference type="NCBI Taxonomy" id="1476462"/>
    <lineage>
        <taxon>Bacteria</taxon>
        <taxon>Pseudomonadati</taxon>
        <taxon>Bacteroidota</taxon>
        <taxon>Flavobacteriia</taxon>
        <taxon>Flavobacteriales</taxon>
        <taxon>Weeksellaceae</taxon>
        <taxon>Chryseobacterium group</taxon>
        <taxon>Epilithonimonas</taxon>
    </lineage>
</organism>
<protein>
    <submittedName>
        <fullName evidence="1">Uncharacterized protein</fullName>
    </submittedName>
</protein>
<dbReference type="AlphaFoldDB" id="A0A4R8I4Z7"/>
<keyword evidence="2" id="KW-1185">Reference proteome</keyword>
<name>A0A4R8I4Z7_9FLAO</name>
<reference evidence="1 2" key="1">
    <citation type="submission" date="2019-03" db="EMBL/GenBank/DDBJ databases">
        <title>Genomic Encyclopedia of Type Strains, Phase III (KMG-III): the genomes of soil and plant-associated and newly described type strains.</title>
        <authorList>
            <person name="Whitman W."/>
        </authorList>
    </citation>
    <scope>NUCLEOTIDE SEQUENCE [LARGE SCALE GENOMIC DNA]</scope>
    <source>
        <strain evidence="1 2">CGMCC 1.12802</strain>
    </source>
</reference>
<comment type="caution">
    <text evidence="1">The sequence shown here is derived from an EMBL/GenBank/DDBJ whole genome shotgun (WGS) entry which is preliminary data.</text>
</comment>
<evidence type="ECO:0000313" key="2">
    <source>
        <dbReference type="Proteomes" id="UP000295313"/>
    </source>
</evidence>
<gene>
    <name evidence="1" type="ORF">B0I22_1541</name>
</gene>
<sequence length="54" mass="6053">MIGTFKTLNKDNLSKGNIWGRKGDKVKIISVSGNAVIYEDLQGKRFPCNIKDLK</sequence>
<accession>A0A4R8I4Z7</accession>